<dbReference type="InterPro" id="IPR011856">
    <property type="entry name" value="tRNA_endonuc-like_dom_sf"/>
</dbReference>
<keyword evidence="1" id="KW-1133">Transmembrane helix</keyword>
<keyword evidence="3" id="KW-0378">Hydrolase</keyword>
<feature type="domain" description="Restriction endonuclease type IV Mrr" evidence="2">
    <location>
        <begin position="85"/>
        <end position="194"/>
    </location>
</feature>
<dbReference type="PANTHER" id="PTHR30015">
    <property type="entry name" value="MRR RESTRICTION SYSTEM PROTEIN"/>
    <property type="match status" value="1"/>
</dbReference>
<gene>
    <name evidence="3" type="ORF">I8Y21_004511</name>
</gene>
<dbReference type="InterPro" id="IPR011335">
    <property type="entry name" value="Restrct_endonuc-II-like"/>
</dbReference>
<dbReference type="GO" id="GO:0015666">
    <property type="term" value="F:restriction endodeoxyribonuclease activity"/>
    <property type="evidence" value="ECO:0007669"/>
    <property type="project" value="TreeGrafter"/>
</dbReference>
<accession>A0AAN5LB89</accession>
<dbReference type="Pfam" id="PF04471">
    <property type="entry name" value="Mrr_cat"/>
    <property type="match status" value="1"/>
</dbReference>
<dbReference type="EMBL" id="DACSEO010000073">
    <property type="protein sequence ID" value="HAT1683755.1"/>
    <property type="molecule type" value="Genomic_DNA"/>
</dbReference>
<keyword evidence="1" id="KW-0812">Transmembrane</keyword>
<reference evidence="3" key="2">
    <citation type="submission" date="2020-11" db="EMBL/GenBank/DDBJ databases">
        <authorList>
            <consortium name="NCBI Pathogen Detection Project"/>
        </authorList>
    </citation>
    <scope>NUCLEOTIDE SEQUENCE</scope>
    <source>
        <strain evidence="3">R404</strain>
    </source>
</reference>
<feature type="transmembrane region" description="Helical" evidence="1">
    <location>
        <begin position="28"/>
        <end position="47"/>
    </location>
</feature>
<proteinExistence type="predicted"/>
<organism evidence="3 4">
    <name type="scientific">Klebsiella oxytoca</name>
    <dbReference type="NCBI Taxonomy" id="571"/>
    <lineage>
        <taxon>Bacteria</taxon>
        <taxon>Pseudomonadati</taxon>
        <taxon>Pseudomonadota</taxon>
        <taxon>Gammaproteobacteria</taxon>
        <taxon>Enterobacterales</taxon>
        <taxon>Enterobacteriaceae</taxon>
        <taxon>Klebsiella/Raoultella group</taxon>
        <taxon>Klebsiella</taxon>
    </lineage>
</organism>
<dbReference type="GO" id="GO:0003677">
    <property type="term" value="F:DNA binding"/>
    <property type="evidence" value="ECO:0007669"/>
    <property type="project" value="InterPro"/>
</dbReference>
<keyword evidence="3" id="KW-0255">Endonuclease</keyword>
<dbReference type="Proteomes" id="UP000856143">
    <property type="component" value="Unassembled WGS sequence"/>
</dbReference>
<dbReference type="AlphaFoldDB" id="A0AAN5LB89"/>
<protein>
    <submittedName>
        <fullName evidence="3">Restriction endonuclease</fullName>
    </submittedName>
</protein>
<comment type="caution">
    <text evidence="3">The sequence shown here is derived from an EMBL/GenBank/DDBJ whole genome shotgun (WGS) entry which is preliminary data.</text>
</comment>
<reference evidence="3" key="1">
    <citation type="journal article" date="2018" name="Genome Biol.">
        <title>SKESA: strategic k-mer extension for scrupulous assemblies.</title>
        <authorList>
            <person name="Souvorov A."/>
            <person name="Agarwala R."/>
            <person name="Lipman D.J."/>
        </authorList>
    </citation>
    <scope>NUCLEOTIDE SEQUENCE</scope>
    <source>
        <strain evidence="3">R404</strain>
    </source>
</reference>
<keyword evidence="1" id="KW-0472">Membrane</keyword>
<dbReference type="GO" id="GO:0009307">
    <property type="term" value="P:DNA restriction-modification system"/>
    <property type="evidence" value="ECO:0007669"/>
    <property type="project" value="InterPro"/>
</dbReference>
<evidence type="ECO:0000256" key="1">
    <source>
        <dbReference type="SAM" id="Phobius"/>
    </source>
</evidence>
<sequence length="208" mass="23170">MLCLFVVAAGLLIMGALTGIAPDNHAAIVALAVLILVVCLLLLFTGGRKPGYYRRRRHQRYQESAERVLTRLKTLAGDGQRLVYLRKISPYVLEELLLTAFERQGHEVIRNASYSGDGGSDGQVVIDGRAWLIQAKRYRRSISPQHVAAFIHLLESRNQPGFFIHTGRTGPKSRELNRGCSLIHIISGQQLPDLLTGLPLKENFLCMN</sequence>
<dbReference type="InterPro" id="IPR052906">
    <property type="entry name" value="Type_IV_Methyl-Rstrct_Enzyme"/>
</dbReference>
<evidence type="ECO:0000313" key="3">
    <source>
        <dbReference type="EMBL" id="HAT1683755.1"/>
    </source>
</evidence>
<name>A0AAN5LB89_KLEOX</name>
<evidence type="ECO:0000259" key="2">
    <source>
        <dbReference type="Pfam" id="PF04471"/>
    </source>
</evidence>
<dbReference type="PANTHER" id="PTHR30015:SF7">
    <property type="entry name" value="TYPE IV METHYL-DIRECTED RESTRICTION ENZYME ECOKMRR"/>
    <property type="match status" value="1"/>
</dbReference>
<dbReference type="SUPFAM" id="SSF52980">
    <property type="entry name" value="Restriction endonuclease-like"/>
    <property type="match status" value="1"/>
</dbReference>
<dbReference type="Gene3D" id="3.40.1350.10">
    <property type="match status" value="1"/>
</dbReference>
<evidence type="ECO:0000313" key="4">
    <source>
        <dbReference type="Proteomes" id="UP000856143"/>
    </source>
</evidence>
<keyword evidence="3" id="KW-0540">Nuclease</keyword>
<dbReference type="InterPro" id="IPR007560">
    <property type="entry name" value="Restrct_endonuc_IV_Mrr"/>
</dbReference>